<dbReference type="Ensembl" id="ENSFHET00000031106.1">
    <property type="protein sequence ID" value="ENSFHEP00000027816.1"/>
    <property type="gene ID" value="ENSFHEG00000011500.1"/>
</dbReference>
<dbReference type="InterPro" id="IPR059116">
    <property type="entry name" value="P2X_receptor"/>
</dbReference>
<evidence type="ECO:0000313" key="10">
    <source>
        <dbReference type="Ensembl" id="ENSFHEP00000027816.1"/>
    </source>
</evidence>
<keyword evidence="9" id="KW-0407">Ion channel</keyword>
<dbReference type="GeneTree" id="ENSGT01020000230351"/>
<keyword evidence="11" id="KW-1185">Reference proteome</keyword>
<accession>A0A3Q2QKA5</accession>
<sequence>GARRSRQEGQIDDQSECTNRIQGKDLKPDWVIFGEFELSTRAISEHQGLVRCCWVFLWEKAYQVRDTAIESSVMTKVKGFGNYNNRVMDVADYVTPTQGGSVFCIITKMITTENQVQGYCPEVIFSIMKVSGFPMFNYLTCCSFQDNIQILERIPSANPKKI</sequence>
<dbReference type="InterPro" id="IPR027309">
    <property type="entry name" value="P2X_extracellular_dom_sf"/>
</dbReference>
<keyword evidence="5" id="KW-1133">Transmembrane helix</keyword>
<reference evidence="10" key="1">
    <citation type="submission" date="2025-08" db="UniProtKB">
        <authorList>
            <consortium name="Ensembl"/>
        </authorList>
    </citation>
    <scope>IDENTIFICATION</scope>
</reference>
<evidence type="ECO:0000256" key="1">
    <source>
        <dbReference type="ARBA" id="ARBA00004308"/>
    </source>
</evidence>
<dbReference type="STRING" id="8078.ENSFHEP00000027816"/>
<keyword evidence="3" id="KW-0813">Transport</keyword>
<evidence type="ECO:0000256" key="3">
    <source>
        <dbReference type="ARBA" id="ARBA00022448"/>
    </source>
</evidence>
<dbReference type="Pfam" id="PF00864">
    <property type="entry name" value="P2X_receptor"/>
    <property type="match status" value="1"/>
</dbReference>
<keyword evidence="6" id="KW-0406">Ion transport</keyword>
<dbReference type="AlphaFoldDB" id="A0A3Q2QKA5"/>
<organism evidence="10 11">
    <name type="scientific">Fundulus heteroclitus</name>
    <name type="common">Killifish</name>
    <name type="synonym">Mummichog</name>
    <dbReference type="NCBI Taxonomy" id="8078"/>
    <lineage>
        <taxon>Eukaryota</taxon>
        <taxon>Metazoa</taxon>
        <taxon>Chordata</taxon>
        <taxon>Craniata</taxon>
        <taxon>Vertebrata</taxon>
        <taxon>Euteleostomi</taxon>
        <taxon>Actinopterygii</taxon>
        <taxon>Neopterygii</taxon>
        <taxon>Teleostei</taxon>
        <taxon>Neoteleostei</taxon>
        <taxon>Acanthomorphata</taxon>
        <taxon>Ovalentaria</taxon>
        <taxon>Atherinomorphae</taxon>
        <taxon>Cyprinodontiformes</taxon>
        <taxon>Fundulidae</taxon>
        <taxon>Fundulus</taxon>
    </lineage>
</organism>
<keyword evidence="8" id="KW-1071">Ligand-gated ion channel</keyword>
<name>A0A3Q2QKA5_FUNHE</name>
<protein>
    <submittedName>
        <fullName evidence="10">Uncharacterized protein</fullName>
    </submittedName>
</protein>
<comment type="subcellular location">
    <subcellularLocation>
        <location evidence="1">Endomembrane system</location>
    </subcellularLocation>
</comment>
<dbReference type="GO" id="GO:0005886">
    <property type="term" value="C:plasma membrane"/>
    <property type="evidence" value="ECO:0007669"/>
    <property type="project" value="TreeGrafter"/>
</dbReference>
<keyword evidence="7" id="KW-0472">Membrane</keyword>
<keyword evidence="4" id="KW-0812">Transmembrane</keyword>
<evidence type="ECO:0000256" key="7">
    <source>
        <dbReference type="ARBA" id="ARBA00023136"/>
    </source>
</evidence>
<evidence type="ECO:0000256" key="2">
    <source>
        <dbReference type="ARBA" id="ARBA00009848"/>
    </source>
</evidence>
<dbReference type="Gene3D" id="1.10.287.940">
    <property type="entry name" value="atp-gated p2x4 ion channel"/>
    <property type="match status" value="1"/>
</dbReference>
<dbReference type="GO" id="GO:0004931">
    <property type="term" value="F:extracellularly ATP-gated monoatomic cation channel activity"/>
    <property type="evidence" value="ECO:0007669"/>
    <property type="project" value="TreeGrafter"/>
</dbReference>
<dbReference type="GO" id="GO:0098794">
    <property type="term" value="C:postsynapse"/>
    <property type="evidence" value="ECO:0007669"/>
    <property type="project" value="GOC"/>
</dbReference>
<comment type="similarity">
    <text evidence="2">Belongs to the P2X receptor family.</text>
</comment>
<dbReference type="GO" id="GO:0070588">
    <property type="term" value="P:calcium ion transmembrane transport"/>
    <property type="evidence" value="ECO:0007669"/>
    <property type="project" value="TreeGrafter"/>
</dbReference>
<evidence type="ECO:0000256" key="8">
    <source>
        <dbReference type="ARBA" id="ARBA00023286"/>
    </source>
</evidence>
<evidence type="ECO:0000256" key="9">
    <source>
        <dbReference type="ARBA" id="ARBA00023303"/>
    </source>
</evidence>
<dbReference type="Gene3D" id="2.60.490.10">
    <property type="entry name" value="atp-gated p2x4 ion channel domain"/>
    <property type="match status" value="1"/>
</dbReference>
<dbReference type="GO" id="GO:0012505">
    <property type="term" value="C:endomembrane system"/>
    <property type="evidence" value="ECO:0007669"/>
    <property type="project" value="UniProtKB-SubCell"/>
</dbReference>
<proteinExistence type="inferred from homology"/>
<evidence type="ECO:0000256" key="4">
    <source>
        <dbReference type="ARBA" id="ARBA00022692"/>
    </source>
</evidence>
<dbReference type="PANTHER" id="PTHR10125:SF8">
    <property type="entry name" value="P2X PURINOCEPTOR 3"/>
    <property type="match status" value="1"/>
</dbReference>
<dbReference type="PANTHER" id="PTHR10125">
    <property type="entry name" value="P2X PURINOCEPTOR"/>
    <property type="match status" value="1"/>
</dbReference>
<reference evidence="10" key="2">
    <citation type="submission" date="2025-09" db="UniProtKB">
        <authorList>
            <consortium name="Ensembl"/>
        </authorList>
    </citation>
    <scope>IDENTIFICATION</scope>
</reference>
<evidence type="ECO:0000256" key="6">
    <source>
        <dbReference type="ARBA" id="ARBA00023065"/>
    </source>
</evidence>
<evidence type="ECO:0000256" key="5">
    <source>
        <dbReference type="ARBA" id="ARBA00022989"/>
    </source>
</evidence>
<evidence type="ECO:0000313" key="11">
    <source>
        <dbReference type="Proteomes" id="UP000265000"/>
    </source>
</evidence>
<dbReference type="Proteomes" id="UP000265000">
    <property type="component" value="Unplaced"/>
</dbReference>